<feature type="domain" description="Receptor ligand binding region" evidence="7">
    <location>
        <begin position="1"/>
        <end position="343"/>
    </location>
</feature>
<dbReference type="InterPro" id="IPR001828">
    <property type="entry name" value="ANF_lig-bd_rcpt"/>
</dbReference>
<evidence type="ECO:0000256" key="5">
    <source>
        <dbReference type="ARBA" id="ARBA00023170"/>
    </source>
</evidence>
<dbReference type="EMBL" id="CAUEEQ010033598">
    <property type="protein sequence ID" value="CAJ0951638.1"/>
    <property type="molecule type" value="Genomic_DNA"/>
</dbReference>
<dbReference type="Proteomes" id="UP001176940">
    <property type="component" value="Unassembled WGS sequence"/>
</dbReference>
<evidence type="ECO:0000256" key="3">
    <source>
        <dbReference type="ARBA" id="ARBA00022989"/>
    </source>
</evidence>
<dbReference type="Pfam" id="PF01094">
    <property type="entry name" value="ANF_receptor"/>
    <property type="match status" value="1"/>
</dbReference>
<gene>
    <name evidence="8" type="ORF">RIMI_LOCUS13540089</name>
</gene>
<keyword evidence="5" id="KW-0675">Receptor</keyword>
<keyword evidence="4" id="KW-0472">Membrane</keyword>
<organism evidence="8 9">
    <name type="scientific">Ranitomeya imitator</name>
    <name type="common">mimic poison frog</name>
    <dbReference type="NCBI Taxonomy" id="111125"/>
    <lineage>
        <taxon>Eukaryota</taxon>
        <taxon>Metazoa</taxon>
        <taxon>Chordata</taxon>
        <taxon>Craniata</taxon>
        <taxon>Vertebrata</taxon>
        <taxon>Euteleostomi</taxon>
        <taxon>Amphibia</taxon>
        <taxon>Batrachia</taxon>
        <taxon>Anura</taxon>
        <taxon>Neobatrachia</taxon>
        <taxon>Hyloidea</taxon>
        <taxon>Dendrobatidae</taxon>
        <taxon>Dendrobatinae</taxon>
        <taxon>Ranitomeya</taxon>
    </lineage>
</organism>
<dbReference type="PANTHER" id="PTHR24061">
    <property type="entry name" value="CALCIUM-SENSING RECEPTOR-RELATED"/>
    <property type="match status" value="1"/>
</dbReference>
<evidence type="ECO:0000256" key="6">
    <source>
        <dbReference type="ARBA" id="ARBA00023180"/>
    </source>
</evidence>
<keyword evidence="3" id="KW-1133">Transmembrane helix</keyword>
<evidence type="ECO:0000256" key="1">
    <source>
        <dbReference type="ARBA" id="ARBA00004141"/>
    </source>
</evidence>
<comment type="subcellular location">
    <subcellularLocation>
        <location evidence="1">Membrane</location>
        <topology evidence="1">Multi-pass membrane protein</topology>
    </subcellularLocation>
</comment>
<evidence type="ECO:0000259" key="7">
    <source>
        <dbReference type="Pfam" id="PF01094"/>
    </source>
</evidence>
<feature type="non-terminal residue" evidence="8">
    <location>
        <position position="1"/>
    </location>
</feature>
<reference evidence="8" key="1">
    <citation type="submission" date="2023-07" db="EMBL/GenBank/DDBJ databases">
        <authorList>
            <person name="Stuckert A."/>
        </authorList>
    </citation>
    <scope>NUCLEOTIDE SEQUENCE</scope>
</reference>
<comment type="caution">
    <text evidence="8">The sequence shown here is derived from an EMBL/GenBank/DDBJ whole genome shotgun (WGS) entry which is preliminary data.</text>
</comment>
<evidence type="ECO:0000313" key="9">
    <source>
        <dbReference type="Proteomes" id="UP001176940"/>
    </source>
</evidence>
<evidence type="ECO:0000256" key="4">
    <source>
        <dbReference type="ARBA" id="ARBA00023136"/>
    </source>
</evidence>
<sequence>ISPFSSVSLLSNRKMFPSFFRTFPSDIVQSKGLAQLIFRFGWTWIGLLALDNDYGLQGIQPIKEEIIKAGACVAFMEYISLGQPDRNAPHIAKVMKESTATVVVVFATDIEFIPILNELLKRNVTGKIFIGNAGWSRSLLLSISKYFQLLSGSLSLASNDYIVPGLRQFLDKIHPSTSTTPKWTKMMWETVFNCQFLPENQTVSLGNPVKVCTGLERIEDIKNNAIYTSSLKMTYVMFVAVHVLVKALDDLKTCKIGKGHFLKEHVRTFGTSNHGSQRIMFSSQMQVKSLGPHLLDINRKPFGCHIDLLYYMRRVKVNINLKNEKYFDENGDPPGLYAVANWNLEANGTLAQVKIGIYNNTAPPPEDLTMNRSVIVWNLGSQQCGCKYS</sequence>
<dbReference type="PRINTS" id="PR00248">
    <property type="entry name" value="GPCRMGR"/>
</dbReference>
<proteinExistence type="predicted"/>
<dbReference type="InterPro" id="IPR000337">
    <property type="entry name" value="GPCR_3"/>
</dbReference>
<protein>
    <recommendedName>
        <fullName evidence="7">Receptor ligand binding region domain-containing protein</fullName>
    </recommendedName>
</protein>
<dbReference type="Gene3D" id="3.40.50.2300">
    <property type="match status" value="2"/>
</dbReference>
<accession>A0ABN9LXE9</accession>
<keyword evidence="9" id="KW-1185">Reference proteome</keyword>
<name>A0ABN9LXE9_9NEOB</name>
<keyword evidence="2" id="KW-0812">Transmembrane</keyword>
<keyword evidence="6" id="KW-0325">Glycoprotein</keyword>
<dbReference type="SUPFAM" id="SSF53822">
    <property type="entry name" value="Periplasmic binding protein-like I"/>
    <property type="match status" value="1"/>
</dbReference>
<evidence type="ECO:0000313" key="8">
    <source>
        <dbReference type="EMBL" id="CAJ0951638.1"/>
    </source>
</evidence>
<dbReference type="PRINTS" id="PR00592">
    <property type="entry name" value="CASENSINGR"/>
</dbReference>
<evidence type="ECO:0000256" key="2">
    <source>
        <dbReference type="ARBA" id="ARBA00022692"/>
    </source>
</evidence>
<dbReference type="PANTHER" id="PTHR24061:SF554">
    <property type="entry name" value="VOMERONASAL TYPE-2 RECEPTOR 26"/>
    <property type="match status" value="1"/>
</dbReference>
<dbReference type="InterPro" id="IPR000068">
    <property type="entry name" value="GPCR_3_Ca_sens_rcpt-rel"/>
</dbReference>
<dbReference type="InterPro" id="IPR028082">
    <property type="entry name" value="Peripla_BP_I"/>
</dbReference>